<dbReference type="InterPro" id="IPR050909">
    <property type="entry name" value="Bact_Autotransporter_VF"/>
</dbReference>
<dbReference type="InterPro" id="IPR041248">
    <property type="entry name" value="YDG"/>
</dbReference>
<keyword evidence="1" id="KW-0732">Signal</keyword>
<dbReference type="Pfam" id="PF18676">
    <property type="entry name" value="MBG_2"/>
    <property type="match status" value="1"/>
</dbReference>
<comment type="caution">
    <text evidence="3">The sequence shown here is derived from an EMBL/GenBank/DDBJ whole genome shotgun (WGS) entry which is preliminary data.</text>
</comment>
<dbReference type="PANTHER" id="PTHR12338:SF5">
    <property type="entry name" value="ANTIGEN 43-RELATED"/>
    <property type="match status" value="1"/>
</dbReference>
<evidence type="ECO:0000256" key="1">
    <source>
        <dbReference type="SAM" id="SignalP"/>
    </source>
</evidence>
<reference evidence="3" key="1">
    <citation type="submission" date="2022-04" db="EMBL/GenBank/DDBJ databases">
        <title>Tomato heritable bacteria conferring resistance against bacterial wilt.</title>
        <authorList>
            <person name="Yin J."/>
        </authorList>
    </citation>
    <scope>NUCLEOTIDE SEQUENCE</scope>
    <source>
        <strain evidence="3">Cra20</strain>
    </source>
</reference>
<dbReference type="InterPro" id="IPR008638">
    <property type="entry name" value="FhaB/CdiA-like_TPS"/>
</dbReference>
<evidence type="ECO:0000313" key="3">
    <source>
        <dbReference type="EMBL" id="MDT8758768.1"/>
    </source>
</evidence>
<name>A0ABU3N2Z2_9SPHN</name>
<evidence type="ECO:0000259" key="2">
    <source>
        <dbReference type="SMART" id="SM00912"/>
    </source>
</evidence>
<proteinExistence type="predicted"/>
<gene>
    <name evidence="3" type="ORF">MZO42_08660</name>
</gene>
<feature type="signal peptide" evidence="1">
    <location>
        <begin position="1"/>
        <end position="30"/>
    </location>
</feature>
<feature type="chain" id="PRO_5047179810" evidence="1">
    <location>
        <begin position="31"/>
        <end position="1369"/>
    </location>
</feature>
<dbReference type="NCBIfam" id="TIGR01901">
    <property type="entry name" value="adhes_NPXG"/>
    <property type="match status" value="1"/>
</dbReference>
<dbReference type="InterPro" id="IPR011050">
    <property type="entry name" value="Pectin_lyase_fold/virulence"/>
</dbReference>
<accession>A0ABU3N2Z2</accession>
<dbReference type="PANTHER" id="PTHR12338">
    <property type="entry name" value="AUTOTRANSPORTER"/>
    <property type="match status" value="1"/>
</dbReference>
<sequence length="1369" mass="139520">MIKRSNILRRNFACTTALAAAIVVASPAAAQQMGNFGTVQSQVGPVTVTHAGNSLDVNAGGGAIVNWNSFDVAAGDAARFRNTGGAQAGEIAILNRVTGTRASRIDGTLTSDANVSLYLINPNGMVFGSGASVTVGSLTASTLDVTDADFLDGTASLSFSSADKGGKLDMGAAIHASGDLVVIGDDVAIAGNLEAQRDLGLIVAGAVTVQRAAGSPLKFTLTRGSKVTELQTSGSLTGRNVAIAAAADGSVTNRLLAMDSIVTATGIAATDKGINLVAGGGQSLDMAAVDASASGELTLQSAGRLVSAKGMAGASNHNLWISQISAQQSVRIKAAGDLDIDNLEVVAGDIELRQLYGSSGRLRASGTIDIYGETVTLKDDVAADRLDVFARGDLNTLGRMMNIDVNTLYVEARSIDLWRTNLSAGAASLRGDFVYLSNGGTFNVSGDLTIEATNNASLHNVNAGHLRLTAENVSFYDALTATQLDLFGGKVEQDRDATLDIGVLDGNLSGAVTLTGSNRIARIAGLSAASLSLNTASTLSLGGINNFSGNVSIKTAGDLIVGSGKLTGNQVSLASAGTFQNFAGAGAVTAADRWAIYLASPSGHYFGDLDSGNSAIWAGDVTSRPIGGLTGNRYVFASAPTLTFTPRDLAKVYGEDGAAQLATSYSVSGLHPGVANAFRGDMLADVVSGMPLLSSAGTAATATVAGGPYAIDISQGSLVSTAGYGLAFAGGGKLIVTPRLITATAHAADKVYDGTDLADGTLSLDGLLFGDAVTASGLFRFSDKNAGTGKAVTVIDAQLGGANAANYQLASPAPALASILRKQVQVSVAADDKTYDRTLAAMGRVTALAGVVAGDEVAFASGNFAFFDKDAGQGKIVTVRNLRFDGVDAGNYDFVAPTFVNASILPKHVTVGVIADDKTYDGTTLASGRVTTTGVYTGDEVFFTSGDFAFLDKNAGAGKQLRVSGITASGADVGNYEFVLPTAAIASILPKQVVVTIAADDKSYDQTLGATGRVTSWAGVLAGDEVAFASATFAFLDKNAGQGKAVTATDLRFGGADADNYDFVVPVPATASILPKQVTVGVMADNKIYDGTTLASGRITTTDGIYAGDQVFFTSGDFAFLDRNAGAGKQVRVSGISASGADSANYVVIVPLSTTAEIYRKRVDAIGAVSDKQYDGTTAALGWITGLDGLVAGDDLGISGGVFAFADANSGDGKAVQVTGLRLTGADADNYVLRASALRGNILKRAVTVRAVDQVRKPWEIGEPLPFTVTSGGLLAGDAFSGTLRLVPGGMPGRYRIDQGSLALSSNYALSFEPGTLTLTGGTLGGYQASRLYQELELGGRARGLRRAPDPIAWAAPLDCRDEGAAPCP</sequence>
<dbReference type="SMART" id="SM00912">
    <property type="entry name" value="Haemagg_act"/>
    <property type="match status" value="1"/>
</dbReference>
<dbReference type="Pfam" id="PF05860">
    <property type="entry name" value="TPS"/>
    <property type="match status" value="1"/>
</dbReference>
<protein>
    <submittedName>
        <fullName evidence="3">YDG domain-containing protein</fullName>
    </submittedName>
</protein>
<dbReference type="SUPFAM" id="SSF51126">
    <property type="entry name" value="Pectin lyase-like"/>
    <property type="match status" value="1"/>
</dbReference>
<dbReference type="InterPro" id="IPR012334">
    <property type="entry name" value="Pectin_lyas_fold"/>
</dbReference>
<feature type="domain" description="Filamentous haemagglutinin FhaB/tRNA nuclease CdiA-like TPS" evidence="2">
    <location>
        <begin position="37"/>
        <end position="149"/>
    </location>
</feature>
<organism evidence="3">
    <name type="scientific">Sphingomonas psychrotolerans</name>
    <dbReference type="NCBI Taxonomy" id="1327635"/>
    <lineage>
        <taxon>Bacteria</taxon>
        <taxon>Pseudomonadati</taxon>
        <taxon>Pseudomonadota</taxon>
        <taxon>Alphaproteobacteria</taxon>
        <taxon>Sphingomonadales</taxon>
        <taxon>Sphingomonadaceae</taxon>
        <taxon>Sphingomonas</taxon>
    </lineage>
</organism>
<dbReference type="InterPro" id="IPR041286">
    <property type="entry name" value="MBG_2"/>
</dbReference>
<dbReference type="EMBL" id="JALMLT010000002">
    <property type="protein sequence ID" value="MDT8758768.1"/>
    <property type="molecule type" value="Genomic_DNA"/>
</dbReference>
<dbReference type="Pfam" id="PF18657">
    <property type="entry name" value="YDG"/>
    <property type="match status" value="6"/>
</dbReference>
<dbReference type="Gene3D" id="2.160.20.10">
    <property type="entry name" value="Single-stranded right-handed beta-helix, Pectin lyase-like"/>
    <property type="match status" value="1"/>
</dbReference>